<accession>A0A7Y0MZG0</accession>
<comment type="caution">
    <text evidence="1">The sequence shown here is derived from an EMBL/GenBank/DDBJ whole genome shotgun (WGS) entry which is preliminary data.</text>
</comment>
<dbReference type="EMBL" id="JABCMA010000039">
    <property type="protein sequence ID" value="NMR76247.1"/>
    <property type="molecule type" value="Genomic_DNA"/>
</dbReference>
<proteinExistence type="predicted"/>
<protein>
    <recommendedName>
        <fullName evidence="3">Lipoprotein</fullName>
    </recommendedName>
</protein>
<evidence type="ECO:0000313" key="2">
    <source>
        <dbReference type="Proteomes" id="UP000565155"/>
    </source>
</evidence>
<name>A0A7Y0MZG0_VIBAL</name>
<dbReference type="AlphaFoldDB" id="A0A7Y0MZG0"/>
<dbReference type="PROSITE" id="PS51257">
    <property type="entry name" value="PROKAR_LIPOPROTEIN"/>
    <property type="match status" value="1"/>
</dbReference>
<organism evidence="1 2">
    <name type="scientific">Vibrio alginolyticus</name>
    <dbReference type="NCBI Taxonomy" id="663"/>
    <lineage>
        <taxon>Bacteria</taxon>
        <taxon>Pseudomonadati</taxon>
        <taxon>Pseudomonadota</taxon>
        <taxon>Gammaproteobacteria</taxon>
        <taxon>Vibrionales</taxon>
        <taxon>Vibrionaceae</taxon>
        <taxon>Vibrio</taxon>
    </lineage>
</organism>
<gene>
    <name evidence="1" type="ORF">HKB35_21785</name>
</gene>
<dbReference type="Proteomes" id="UP000565155">
    <property type="component" value="Unassembled WGS sequence"/>
</dbReference>
<dbReference type="RefSeq" id="WP_169629108.1">
    <property type="nucleotide sequence ID" value="NZ_JABCMA010000039.1"/>
</dbReference>
<reference evidence="1 2" key="1">
    <citation type="submission" date="2020-04" db="EMBL/GenBank/DDBJ databases">
        <title>Whole-genome sequencing of Vibrio spp. from China reveals different genetic environments of blaCTX-M-14 among diverse lineages.</title>
        <authorList>
            <person name="Zheng Z."/>
            <person name="Ye L."/>
            <person name="Chen S."/>
        </authorList>
    </citation>
    <scope>NUCLEOTIDE SEQUENCE [LARGE SCALE GENOMIC DNA]</scope>
    <source>
        <strain evidence="1 2">Vb1636</strain>
    </source>
</reference>
<evidence type="ECO:0000313" key="1">
    <source>
        <dbReference type="EMBL" id="NMR76247.1"/>
    </source>
</evidence>
<sequence length="85" mass="9568">MALSKTRRLVMMTGLVLVLGGCQSLDQIMTPTTSDWENCKPAAPQLESYTVEDGGIYYPKRSLINLMLYIEQLNDCIDYHQARPG</sequence>
<evidence type="ECO:0008006" key="3">
    <source>
        <dbReference type="Google" id="ProtNLM"/>
    </source>
</evidence>